<dbReference type="InterPro" id="IPR026325">
    <property type="entry name" value="DUF932"/>
</dbReference>
<proteinExistence type="predicted"/>
<name>A0A382LN41_9ZZZZ</name>
<dbReference type="AlphaFoldDB" id="A0A382LN41"/>
<sequence length="167" mass="18462">MARPTPKTSADYTFGVSQVPLYTRFNGREVASGYYSNQRTDSGHTVGVTSEKYGLVKNSELVDIAREGFKANGLQDYDEQLFVAREGSRFFGVYDFKNEVSRIPRKGDEIGMRFTLNNSYDRTCRVGISIGMLRLVCTNGMTSLENEQGMTARHSSTVTLGSIAGAI</sequence>
<feature type="non-terminal residue" evidence="1">
    <location>
        <position position="167"/>
    </location>
</feature>
<reference evidence="1" key="1">
    <citation type="submission" date="2018-05" db="EMBL/GenBank/DDBJ databases">
        <authorList>
            <person name="Lanie J.A."/>
            <person name="Ng W.-L."/>
            <person name="Kazmierczak K.M."/>
            <person name="Andrzejewski T.M."/>
            <person name="Davidsen T.M."/>
            <person name="Wayne K.J."/>
            <person name="Tettelin H."/>
            <person name="Glass J.I."/>
            <person name="Rusch D."/>
            <person name="Podicherti R."/>
            <person name="Tsui H.-C.T."/>
            <person name="Winkler M.E."/>
        </authorList>
    </citation>
    <scope>NUCLEOTIDE SEQUENCE</scope>
</reference>
<dbReference type="EMBL" id="UINC01087940">
    <property type="protein sequence ID" value="SVC37743.1"/>
    <property type="molecule type" value="Genomic_DNA"/>
</dbReference>
<dbReference type="Pfam" id="PF06067">
    <property type="entry name" value="DUF932"/>
    <property type="match status" value="1"/>
</dbReference>
<evidence type="ECO:0008006" key="2">
    <source>
        <dbReference type="Google" id="ProtNLM"/>
    </source>
</evidence>
<gene>
    <name evidence="1" type="ORF">METZ01_LOCUS290597</name>
</gene>
<protein>
    <recommendedName>
        <fullName evidence="2">DUF932 domain-containing protein</fullName>
    </recommendedName>
</protein>
<accession>A0A382LN41</accession>
<organism evidence="1">
    <name type="scientific">marine metagenome</name>
    <dbReference type="NCBI Taxonomy" id="408172"/>
    <lineage>
        <taxon>unclassified sequences</taxon>
        <taxon>metagenomes</taxon>
        <taxon>ecological metagenomes</taxon>
    </lineage>
</organism>
<evidence type="ECO:0000313" key="1">
    <source>
        <dbReference type="EMBL" id="SVC37743.1"/>
    </source>
</evidence>